<dbReference type="GO" id="GO:0008784">
    <property type="term" value="F:alanine racemase activity"/>
    <property type="evidence" value="ECO:0007669"/>
    <property type="project" value="UniProtKB-EC"/>
</dbReference>
<evidence type="ECO:0000256" key="4">
    <source>
        <dbReference type="HAMAP-Rule" id="MF_01201"/>
    </source>
</evidence>
<dbReference type="EC" id="5.1.1.1" evidence="4"/>
<dbReference type="InterPro" id="IPR029066">
    <property type="entry name" value="PLP-binding_barrel"/>
</dbReference>
<keyword evidence="7" id="KW-1185">Reference proteome</keyword>
<dbReference type="Gene3D" id="2.40.37.10">
    <property type="entry name" value="Lyase, Ornithine Decarboxylase, Chain A, domain 1"/>
    <property type="match status" value="1"/>
</dbReference>
<dbReference type="SUPFAM" id="SSF51419">
    <property type="entry name" value="PLP-binding barrel"/>
    <property type="match status" value="1"/>
</dbReference>
<comment type="cofactor">
    <cofactor evidence="1 4">
        <name>pyridoxal 5'-phosphate</name>
        <dbReference type="ChEBI" id="CHEBI:597326"/>
    </cofactor>
</comment>
<dbReference type="SMART" id="SM01005">
    <property type="entry name" value="Ala_racemase_C"/>
    <property type="match status" value="1"/>
</dbReference>
<dbReference type="RefSeq" id="WP_318354438.1">
    <property type="nucleotide sequence ID" value="NZ_JAWQEV010000004.1"/>
</dbReference>
<protein>
    <recommendedName>
        <fullName evidence="4">Alanine racemase</fullName>
        <ecNumber evidence="4">5.1.1.1</ecNumber>
    </recommendedName>
</protein>
<comment type="similarity">
    <text evidence="4">Belongs to the alanine racemase family.</text>
</comment>
<dbReference type="PROSITE" id="PS00395">
    <property type="entry name" value="ALANINE_RACEMASE"/>
    <property type="match status" value="1"/>
</dbReference>
<proteinExistence type="inferred from homology"/>
<dbReference type="Gene3D" id="3.20.20.10">
    <property type="entry name" value="Alanine racemase"/>
    <property type="match status" value="1"/>
</dbReference>
<reference evidence="6 7" key="1">
    <citation type="submission" date="2023-11" db="EMBL/GenBank/DDBJ databases">
        <title>Draft genome sequence of Microbacterium arthrosphaerae JCM 30492.</title>
        <authorList>
            <person name="Zhang G."/>
            <person name="Ding Y."/>
        </authorList>
    </citation>
    <scope>NUCLEOTIDE SEQUENCE [LARGE SCALE GENOMIC DNA]</scope>
    <source>
        <strain evidence="6 7">JCM 30492</strain>
    </source>
</reference>
<dbReference type="EMBL" id="JAWQEV010000004">
    <property type="protein sequence ID" value="MDW4573943.1"/>
    <property type="molecule type" value="Genomic_DNA"/>
</dbReference>
<dbReference type="Pfam" id="PF00842">
    <property type="entry name" value="Ala_racemase_C"/>
    <property type="match status" value="1"/>
</dbReference>
<dbReference type="CDD" id="cd00430">
    <property type="entry name" value="PLPDE_III_AR"/>
    <property type="match status" value="1"/>
</dbReference>
<dbReference type="NCBIfam" id="TIGR00492">
    <property type="entry name" value="alr"/>
    <property type="match status" value="1"/>
</dbReference>
<organism evidence="6 7">
    <name type="scientific">Microbacterium arthrosphaerae</name>
    <dbReference type="NCBI Taxonomy" id="792652"/>
    <lineage>
        <taxon>Bacteria</taxon>
        <taxon>Bacillati</taxon>
        <taxon>Actinomycetota</taxon>
        <taxon>Actinomycetes</taxon>
        <taxon>Micrococcales</taxon>
        <taxon>Microbacteriaceae</taxon>
        <taxon>Microbacterium</taxon>
    </lineage>
</organism>
<feature type="modified residue" description="N6-(pyridoxal phosphate)lysine" evidence="4">
    <location>
        <position position="39"/>
    </location>
</feature>
<dbReference type="PANTHER" id="PTHR30511">
    <property type="entry name" value="ALANINE RACEMASE"/>
    <property type="match status" value="1"/>
</dbReference>
<dbReference type="HAMAP" id="MF_01201">
    <property type="entry name" value="Ala_racemase"/>
    <property type="match status" value="1"/>
</dbReference>
<comment type="catalytic activity">
    <reaction evidence="4">
        <text>L-alanine = D-alanine</text>
        <dbReference type="Rhea" id="RHEA:20249"/>
        <dbReference type="ChEBI" id="CHEBI:57416"/>
        <dbReference type="ChEBI" id="CHEBI:57972"/>
        <dbReference type="EC" id="5.1.1.1"/>
    </reaction>
</comment>
<evidence type="ECO:0000259" key="5">
    <source>
        <dbReference type="SMART" id="SM01005"/>
    </source>
</evidence>
<dbReference type="InterPro" id="IPR011079">
    <property type="entry name" value="Ala_racemase_C"/>
</dbReference>
<comment type="function">
    <text evidence="4">Catalyzes the interconversion of L-alanine and D-alanine. May also act on other amino acids.</text>
</comment>
<comment type="pathway">
    <text evidence="4">Amino-acid biosynthesis; D-alanine biosynthesis; D-alanine from L-alanine: step 1/1.</text>
</comment>
<dbReference type="InterPro" id="IPR000821">
    <property type="entry name" value="Ala_racemase"/>
</dbReference>
<dbReference type="Proteomes" id="UP001283109">
    <property type="component" value="Unassembled WGS sequence"/>
</dbReference>
<evidence type="ECO:0000256" key="1">
    <source>
        <dbReference type="ARBA" id="ARBA00001933"/>
    </source>
</evidence>
<evidence type="ECO:0000313" key="6">
    <source>
        <dbReference type="EMBL" id="MDW4573943.1"/>
    </source>
</evidence>
<feature type="binding site" evidence="4">
    <location>
        <position position="136"/>
    </location>
    <ligand>
        <name>substrate</name>
    </ligand>
</feature>
<dbReference type="InterPro" id="IPR009006">
    <property type="entry name" value="Ala_racemase/Decarboxylase_C"/>
</dbReference>
<feature type="active site" description="Proton acceptor; specific for D-alanine" evidence="4">
    <location>
        <position position="39"/>
    </location>
</feature>
<keyword evidence="2 4" id="KW-0663">Pyridoxal phosphate</keyword>
<keyword evidence="3 4" id="KW-0413">Isomerase</keyword>
<feature type="binding site" evidence="4">
    <location>
        <position position="314"/>
    </location>
    <ligand>
        <name>substrate</name>
    </ligand>
</feature>
<evidence type="ECO:0000313" key="7">
    <source>
        <dbReference type="Proteomes" id="UP001283109"/>
    </source>
</evidence>
<comment type="caution">
    <text evidence="6">The sequence shown here is derived from an EMBL/GenBank/DDBJ whole genome shotgun (WGS) entry which is preliminary data.</text>
</comment>
<dbReference type="PANTHER" id="PTHR30511:SF0">
    <property type="entry name" value="ALANINE RACEMASE, CATABOLIC-RELATED"/>
    <property type="match status" value="1"/>
</dbReference>
<dbReference type="PRINTS" id="PR00992">
    <property type="entry name" value="ALARACEMASE"/>
</dbReference>
<dbReference type="InterPro" id="IPR001608">
    <property type="entry name" value="Ala_racemase_N"/>
</dbReference>
<feature type="active site" description="Proton acceptor; specific for L-alanine" evidence="4">
    <location>
        <position position="266"/>
    </location>
</feature>
<dbReference type="InterPro" id="IPR020622">
    <property type="entry name" value="Ala_racemase_pyridoxalP-BS"/>
</dbReference>
<evidence type="ECO:0000256" key="2">
    <source>
        <dbReference type="ARBA" id="ARBA00022898"/>
    </source>
</evidence>
<sequence>MSRPPAGVLREAIIDVGAIEDNVRHLRRLTGSEVIAVVKADGYGHGAVRSARAALAGGATRLGVSDISEALALRRGGIDAPIVAWLHAPGADFSEAAARGIELGISNLEQLQKAAAAASADRPVGVHLKLETGLSRNGIAPADYRIVFAEAARLERIGRVRVIALFSHLSNASADDDRAALRTFEDAVGEAASLGLAPPLRHIAATHAAIDLPESRLGCVRIGIGIYGLSPFDDRSAADLGLRPAMTLHGAVAAVRRVPAGQGVSYGYDYRTDRETTLALVPLGYADGVPRQASGLGPVVIGNRRFTVAGRIAMDQFVVDVGDAQVAVGDEAVLFGDPTLGVPGATEWADAAGTINYEIVTRVGARVPRREVAE</sequence>
<accession>A0ABU4H3P1</accession>
<feature type="domain" description="Alanine racemase C-terminal" evidence="5">
    <location>
        <begin position="245"/>
        <end position="372"/>
    </location>
</feature>
<gene>
    <name evidence="6" type="primary">alr</name>
    <name evidence="6" type="ORF">R8Z58_14270</name>
</gene>
<name>A0ABU4H3P1_9MICO</name>
<dbReference type="SUPFAM" id="SSF50621">
    <property type="entry name" value="Alanine racemase C-terminal domain-like"/>
    <property type="match status" value="1"/>
</dbReference>
<evidence type="ECO:0000256" key="3">
    <source>
        <dbReference type="ARBA" id="ARBA00023235"/>
    </source>
</evidence>
<dbReference type="Pfam" id="PF01168">
    <property type="entry name" value="Ala_racemase_N"/>
    <property type="match status" value="1"/>
</dbReference>